<comment type="cofactor">
    <cofactor evidence="3">
        <name>Mo-molybdopterin cytosine dinucleotide</name>
        <dbReference type="ChEBI" id="CHEBI:71308"/>
    </cofactor>
</comment>
<dbReference type="PANTHER" id="PTHR11908">
    <property type="entry name" value="XANTHINE DEHYDROGENASE"/>
    <property type="match status" value="1"/>
</dbReference>
<dbReference type="Gene3D" id="3.30.365.10">
    <property type="entry name" value="Aldehyde oxidase/xanthine dehydrogenase, molybdopterin binding domain"/>
    <property type="match status" value="4"/>
</dbReference>
<dbReference type="SUPFAM" id="SSF54665">
    <property type="entry name" value="CO dehydrogenase molybdoprotein N-domain-like"/>
    <property type="match status" value="1"/>
</dbReference>
<dbReference type="Pfam" id="PF20256">
    <property type="entry name" value="MoCoBD_2"/>
    <property type="match status" value="1"/>
</dbReference>
<dbReference type="Proteomes" id="UP000773614">
    <property type="component" value="Unassembled WGS sequence"/>
</dbReference>
<dbReference type="GO" id="GO:0016491">
    <property type="term" value="F:oxidoreductase activity"/>
    <property type="evidence" value="ECO:0007669"/>
    <property type="project" value="UniProtKB-KW"/>
</dbReference>
<evidence type="ECO:0000259" key="4">
    <source>
        <dbReference type="SMART" id="SM01008"/>
    </source>
</evidence>
<evidence type="ECO:0000256" key="1">
    <source>
        <dbReference type="ARBA" id="ARBA00022505"/>
    </source>
</evidence>
<evidence type="ECO:0000256" key="3">
    <source>
        <dbReference type="ARBA" id="ARBA00053029"/>
    </source>
</evidence>
<evidence type="ECO:0000313" key="6">
    <source>
        <dbReference type="Proteomes" id="UP000773614"/>
    </source>
</evidence>
<dbReference type="SUPFAM" id="SSF56003">
    <property type="entry name" value="Molybdenum cofactor-binding domain"/>
    <property type="match status" value="1"/>
</dbReference>
<reference evidence="5" key="1">
    <citation type="submission" date="2019-03" db="EMBL/GenBank/DDBJ databases">
        <title>Afifella sp. nov., isolated from activated sludge.</title>
        <authorList>
            <person name="Li Q."/>
            <person name="Liu Y."/>
        </authorList>
    </citation>
    <scope>NUCLEOTIDE SEQUENCE</scope>
    <source>
        <strain evidence="5">L72</strain>
    </source>
</reference>
<dbReference type="Pfam" id="PF02738">
    <property type="entry name" value="MoCoBD_1"/>
    <property type="match status" value="1"/>
</dbReference>
<proteinExistence type="predicted"/>
<dbReference type="InterPro" id="IPR016208">
    <property type="entry name" value="Ald_Oxase/xanthine_DH-like"/>
</dbReference>
<protein>
    <submittedName>
        <fullName evidence="5">Xanthine dehydrogenase family protein molybdopterin-binding subunit</fullName>
    </submittedName>
</protein>
<keyword evidence="1" id="KW-0500">Molybdenum</keyword>
<dbReference type="EMBL" id="SPKJ01000071">
    <property type="protein sequence ID" value="MYZ49365.1"/>
    <property type="molecule type" value="Genomic_DNA"/>
</dbReference>
<dbReference type="Pfam" id="PF01315">
    <property type="entry name" value="Ald_Xan_dh_C"/>
    <property type="match status" value="1"/>
</dbReference>
<dbReference type="PANTHER" id="PTHR11908:SF132">
    <property type="entry name" value="ALDEHYDE OXIDASE 1-RELATED"/>
    <property type="match status" value="1"/>
</dbReference>
<keyword evidence="2" id="KW-0560">Oxidoreductase</keyword>
<dbReference type="SMART" id="SM01008">
    <property type="entry name" value="Ald_Xan_dh_C"/>
    <property type="match status" value="1"/>
</dbReference>
<gene>
    <name evidence="5" type="ORF">E4O86_16770</name>
</gene>
<evidence type="ECO:0000313" key="5">
    <source>
        <dbReference type="EMBL" id="MYZ49365.1"/>
    </source>
</evidence>
<dbReference type="OrthoDB" id="9763985at2"/>
<dbReference type="InterPro" id="IPR037165">
    <property type="entry name" value="AldOxase/xan_DH_Mopterin-bd_sf"/>
</dbReference>
<keyword evidence="6" id="KW-1185">Reference proteome</keyword>
<feature type="domain" description="Aldehyde oxidase/xanthine dehydrogenase a/b hammerhead" evidence="4">
    <location>
        <begin position="24"/>
        <end position="133"/>
    </location>
</feature>
<dbReference type="AlphaFoldDB" id="A0A964T6K9"/>
<name>A0A964T6K9_9HYPH</name>
<dbReference type="Gene3D" id="3.90.1170.50">
    <property type="entry name" value="Aldehyde oxidase/xanthine dehydrogenase, a/b hammerhead"/>
    <property type="match status" value="1"/>
</dbReference>
<dbReference type="InterPro" id="IPR000674">
    <property type="entry name" value="Ald_Oxase/Xan_DH_a/b"/>
</dbReference>
<sequence length="785" mass="83619">MAHAAADGWIGASLLRKEDARHLLGAGRFVADIRLPGMQDVAFVRSDVAHGVLRAVGKPDGAAARVFTRADLAWVKVLEAGPELAAFRSSPYPPLAEDKVRYVGQAVAACLGATRGQAEDLADQVAVDIEPLPAVVDCVAAMRPDCARLFEAWPDNAFIRSSVVEGDPASLAGAPIRLRRRLRMNRQATVHLEGRGVVAHWDHRQDELVIHLSTQGPHVMRLGIAEALGLPEHKVRIIAPDVGGGFGGKNRLMPEEIAVAAIAMRVPHPVRWIEDRREHLIASVHARDHYYDLTISASAEGELLGIEGSVYIDAGAYALWPTGAFMEASMAARNLPGPYRIRHLAIDTYTVATSKAPMGPYRGVARPGACFAIERLVDEVARELGREPAELRRMNMVASAELPYRTAGGLLLDTGDYHDSLAKAVELIDLDGIRARQRTPEADGRAIGVGFAFYSEQSGHGQAEWTKRKSRVVPGYESARTRVLPDGSVVIHVGAQNHGQGHETSLAQIAAHELGLDPDRISIRYGDTATAPFGFGSFASRTIVFSGGAVAKSCRAIADKVKRIGAHLLQTEPESVRLENGAVVGATGAVSFGEIARAASIRQELLPDGMDPLLEIVSTYEPSDSGGVFSYGTHAVIVAVDPETGITEILKYVVAEDCGTMINPMIVDGQVQGGIAQGIGTALFEEIPYSDLGQPLATTFADYMMPCATEIPIVEIAHSVIPAKVTEYGVKGVGEGGAIAPPAAVANAVADAFRHIRARFDETPLTPKRVSDAIAAARAAQGDAP</sequence>
<dbReference type="InterPro" id="IPR046867">
    <property type="entry name" value="AldOxase/xan_DH_MoCoBD2"/>
</dbReference>
<accession>A0A964T6K9</accession>
<organism evidence="5 6">
    <name type="scientific">Propylenella binzhouense</name>
    <dbReference type="NCBI Taxonomy" id="2555902"/>
    <lineage>
        <taxon>Bacteria</taxon>
        <taxon>Pseudomonadati</taxon>
        <taxon>Pseudomonadota</taxon>
        <taxon>Alphaproteobacteria</taxon>
        <taxon>Hyphomicrobiales</taxon>
        <taxon>Propylenellaceae</taxon>
        <taxon>Propylenella</taxon>
    </lineage>
</organism>
<comment type="caution">
    <text evidence="5">The sequence shown here is derived from an EMBL/GenBank/DDBJ whole genome shotgun (WGS) entry which is preliminary data.</text>
</comment>
<dbReference type="FunFam" id="3.30.365.10:FF:000001">
    <property type="entry name" value="Xanthine dehydrogenase oxidase"/>
    <property type="match status" value="1"/>
</dbReference>
<dbReference type="InterPro" id="IPR008274">
    <property type="entry name" value="AldOxase/xan_DH_MoCoBD1"/>
</dbReference>
<dbReference type="GO" id="GO:0005506">
    <property type="term" value="F:iron ion binding"/>
    <property type="evidence" value="ECO:0007669"/>
    <property type="project" value="InterPro"/>
</dbReference>
<evidence type="ECO:0000256" key="2">
    <source>
        <dbReference type="ARBA" id="ARBA00023002"/>
    </source>
</evidence>
<dbReference type="InterPro" id="IPR036856">
    <property type="entry name" value="Ald_Oxase/Xan_DH_a/b_sf"/>
</dbReference>
<dbReference type="RefSeq" id="WP_161141706.1">
    <property type="nucleotide sequence ID" value="NZ_SPKJ01000071.1"/>
</dbReference>